<dbReference type="RefSeq" id="WP_068824883.1">
    <property type="nucleotide sequence ID" value="NZ_CP014224.1"/>
</dbReference>
<sequence>MIEINITATNLEDSVKQIQSVLGGVFKERWGEHTLTVNNENAFGSIRFIQFDRGVSMFEIDMVFNDEVLLLRDTSLYNPIRFSYCLEGYYEHHFHNTTKRKKVDQFQSVIISGRDGGYTYSYLPKGIKVRTNEIQVLRNKFIGRALNPIDTLNDKLHEVFLDADHENKFSYFGSHNLKLADHINFLSTIKKKGLIKMLLIESKVYEILSQHIFQHNQAMSGQTLETSLLKSELKLVRKYAKKIIKTPAVNYSLESISEETGLTQAKLQEGFKLLYNRTVTEYIRHIRLKEARDLMNTTDMNVSEIVYTVGFSSRSYFSKIFKSKFDISPSEYLKLRNEKTLLQNEEA</sequence>
<dbReference type="PRINTS" id="PR00032">
    <property type="entry name" value="HTHARAC"/>
</dbReference>
<protein>
    <submittedName>
        <fullName evidence="5">Transcriptional regulator</fullName>
    </submittedName>
</protein>
<gene>
    <name evidence="5" type="ORF">AXE80_04595</name>
</gene>
<dbReference type="SMART" id="SM00342">
    <property type="entry name" value="HTH_ARAC"/>
    <property type="match status" value="1"/>
</dbReference>
<dbReference type="InterPro" id="IPR009057">
    <property type="entry name" value="Homeodomain-like_sf"/>
</dbReference>
<keyword evidence="2" id="KW-0238">DNA-binding</keyword>
<dbReference type="PROSITE" id="PS01124">
    <property type="entry name" value="HTH_ARAC_FAMILY_2"/>
    <property type="match status" value="1"/>
</dbReference>
<keyword evidence="6" id="KW-1185">Reference proteome</keyword>
<dbReference type="SUPFAM" id="SSF46689">
    <property type="entry name" value="Homeodomain-like"/>
    <property type="match status" value="1"/>
</dbReference>
<evidence type="ECO:0000259" key="4">
    <source>
        <dbReference type="PROSITE" id="PS01124"/>
    </source>
</evidence>
<dbReference type="InterPro" id="IPR018060">
    <property type="entry name" value="HTH_AraC"/>
</dbReference>
<keyword evidence="1" id="KW-0805">Transcription regulation</keyword>
<evidence type="ECO:0000313" key="5">
    <source>
        <dbReference type="EMBL" id="ANW95597.1"/>
    </source>
</evidence>
<dbReference type="GO" id="GO:0003700">
    <property type="term" value="F:DNA-binding transcription factor activity"/>
    <property type="evidence" value="ECO:0007669"/>
    <property type="project" value="InterPro"/>
</dbReference>
<dbReference type="Pfam" id="PF12833">
    <property type="entry name" value="HTH_18"/>
    <property type="match status" value="1"/>
</dbReference>
<dbReference type="Proteomes" id="UP000092967">
    <property type="component" value="Chromosome"/>
</dbReference>
<evidence type="ECO:0000256" key="2">
    <source>
        <dbReference type="ARBA" id="ARBA00023125"/>
    </source>
</evidence>
<reference evidence="5 6" key="1">
    <citation type="submission" date="2016-02" db="EMBL/GenBank/DDBJ databases">
        <authorList>
            <person name="Wen L."/>
            <person name="He K."/>
            <person name="Yang H."/>
        </authorList>
    </citation>
    <scope>NUCLEOTIDE SEQUENCE [LARGE SCALE GENOMIC DNA]</scope>
    <source>
        <strain evidence="5 6">CZ1127</strain>
    </source>
</reference>
<evidence type="ECO:0000256" key="3">
    <source>
        <dbReference type="ARBA" id="ARBA00023163"/>
    </source>
</evidence>
<name>A0A1B1Y4D2_9FLAO</name>
<accession>A0A1B1Y4D2</accession>
<dbReference type="PANTHER" id="PTHR47893:SF1">
    <property type="entry name" value="REGULATORY PROTEIN PCHR"/>
    <property type="match status" value="1"/>
</dbReference>
<dbReference type="EMBL" id="CP014224">
    <property type="protein sequence ID" value="ANW95597.1"/>
    <property type="molecule type" value="Genomic_DNA"/>
</dbReference>
<evidence type="ECO:0000313" key="6">
    <source>
        <dbReference type="Proteomes" id="UP000092967"/>
    </source>
</evidence>
<dbReference type="PANTHER" id="PTHR47893">
    <property type="entry name" value="REGULATORY PROTEIN PCHR"/>
    <property type="match status" value="1"/>
</dbReference>
<dbReference type="InterPro" id="IPR053142">
    <property type="entry name" value="PchR_regulatory_protein"/>
</dbReference>
<dbReference type="KEGG" id="wfu:AXE80_04595"/>
<dbReference type="Gene3D" id="1.10.10.60">
    <property type="entry name" value="Homeodomain-like"/>
    <property type="match status" value="1"/>
</dbReference>
<organism evidence="5 6">
    <name type="scientific">Wenyingzhuangia fucanilytica</name>
    <dbReference type="NCBI Taxonomy" id="1790137"/>
    <lineage>
        <taxon>Bacteria</taxon>
        <taxon>Pseudomonadati</taxon>
        <taxon>Bacteroidota</taxon>
        <taxon>Flavobacteriia</taxon>
        <taxon>Flavobacteriales</taxon>
        <taxon>Flavobacteriaceae</taxon>
        <taxon>Wenyingzhuangia</taxon>
    </lineage>
</organism>
<proteinExistence type="predicted"/>
<dbReference type="STRING" id="1790137.AXE80_04595"/>
<feature type="domain" description="HTH araC/xylS-type" evidence="4">
    <location>
        <begin position="234"/>
        <end position="335"/>
    </location>
</feature>
<dbReference type="AlphaFoldDB" id="A0A1B1Y4D2"/>
<dbReference type="InterPro" id="IPR020449">
    <property type="entry name" value="Tscrpt_reg_AraC-type_HTH"/>
</dbReference>
<dbReference type="OrthoDB" id="2666928at2"/>
<keyword evidence="3" id="KW-0804">Transcription</keyword>
<evidence type="ECO:0000256" key="1">
    <source>
        <dbReference type="ARBA" id="ARBA00023015"/>
    </source>
</evidence>
<dbReference type="GO" id="GO:0043565">
    <property type="term" value="F:sequence-specific DNA binding"/>
    <property type="evidence" value="ECO:0007669"/>
    <property type="project" value="InterPro"/>
</dbReference>